<name>A0ABQ8WS48_PENCH</name>
<accession>A0ABQ8WS48</accession>
<protein>
    <submittedName>
        <fullName evidence="1">Uncharacterized protein</fullName>
    </submittedName>
</protein>
<keyword evidence="2" id="KW-1185">Reference proteome</keyword>
<evidence type="ECO:0000313" key="1">
    <source>
        <dbReference type="EMBL" id="KAJ5275576.1"/>
    </source>
</evidence>
<gene>
    <name evidence="1" type="ORF">N7505_004121</name>
</gene>
<proteinExistence type="predicted"/>
<sequence length="146" mass="16057">MAGDPALRGYIPKVAAVGCACAQEDGMTDQPFDRYQLVAPHNQYLLGLPPLSQEIHQLGAWDCPEAVEITEWTKILSHLSNPLISTLETPLNEFIGLLGELRHSAVHQLRKARVERLAPQLSFGSLGRFDSIRQGRDSSEGAAIRD</sequence>
<dbReference type="Proteomes" id="UP001220256">
    <property type="component" value="Unassembled WGS sequence"/>
</dbReference>
<reference evidence="1 2" key="1">
    <citation type="journal article" date="2023" name="IMA Fungus">
        <title>Comparative genomic study of the Penicillium genus elucidates a diverse pangenome and 15 lateral gene transfer events.</title>
        <authorList>
            <person name="Petersen C."/>
            <person name="Sorensen T."/>
            <person name="Nielsen M.R."/>
            <person name="Sondergaard T.E."/>
            <person name="Sorensen J.L."/>
            <person name="Fitzpatrick D.A."/>
            <person name="Frisvad J.C."/>
            <person name="Nielsen K.L."/>
        </authorList>
    </citation>
    <scope>NUCLEOTIDE SEQUENCE [LARGE SCALE GENOMIC DNA]</scope>
    <source>
        <strain evidence="1 2">IBT 3361</strain>
    </source>
</reference>
<dbReference type="EMBL" id="JAPVEB010000002">
    <property type="protein sequence ID" value="KAJ5275576.1"/>
    <property type="molecule type" value="Genomic_DNA"/>
</dbReference>
<evidence type="ECO:0000313" key="2">
    <source>
        <dbReference type="Proteomes" id="UP001220256"/>
    </source>
</evidence>
<organism evidence="1 2">
    <name type="scientific">Penicillium chrysogenum</name>
    <name type="common">Penicillium notatum</name>
    <dbReference type="NCBI Taxonomy" id="5076"/>
    <lineage>
        <taxon>Eukaryota</taxon>
        <taxon>Fungi</taxon>
        <taxon>Dikarya</taxon>
        <taxon>Ascomycota</taxon>
        <taxon>Pezizomycotina</taxon>
        <taxon>Eurotiomycetes</taxon>
        <taxon>Eurotiomycetidae</taxon>
        <taxon>Eurotiales</taxon>
        <taxon>Aspergillaceae</taxon>
        <taxon>Penicillium</taxon>
        <taxon>Penicillium chrysogenum species complex</taxon>
    </lineage>
</organism>
<comment type="caution">
    <text evidence="1">The sequence shown here is derived from an EMBL/GenBank/DDBJ whole genome shotgun (WGS) entry which is preliminary data.</text>
</comment>